<dbReference type="EMBL" id="JAOPGA020001632">
    <property type="protein sequence ID" value="KAL0490089.1"/>
    <property type="molecule type" value="Genomic_DNA"/>
</dbReference>
<evidence type="ECO:0000313" key="3">
    <source>
        <dbReference type="Proteomes" id="UP001431209"/>
    </source>
</evidence>
<accession>A0AAW2ZL13</accession>
<comment type="caution">
    <text evidence="2">The sequence shown here is derived from an EMBL/GenBank/DDBJ whole genome shotgun (WGS) entry which is preliminary data.</text>
</comment>
<name>A0AAW2ZL13_9EUKA</name>
<dbReference type="InterPro" id="IPR013912">
    <property type="entry name" value="Adenylate_cyclase-assoc_CAP_C"/>
</dbReference>
<organism evidence="2 3">
    <name type="scientific">Acrasis kona</name>
    <dbReference type="NCBI Taxonomy" id="1008807"/>
    <lineage>
        <taxon>Eukaryota</taxon>
        <taxon>Discoba</taxon>
        <taxon>Heterolobosea</taxon>
        <taxon>Tetramitia</taxon>
        <taxon>Eutetramitia</taxon>
        <taxon>Acrasidae</taxon>
        <taxon>Acrasis</taxon>
    </lineage>
</organism>
<dbReference type="Proteomes" id="UP001431209">
    <property type="component" value="Unassembled WGS sequence"/>
</dbReference>
<dbReference type="InterPro" id="IPR017901">
    <property type="entry name" value="C-CAP_CF_C-like"/>
</dbReference>
<dbReference type="InterPro" id="IPR036223">
    <property type="entry name" value="CAP_C_sf"/>
</dbReference>
<dbReference type="AlphaFoldDB" id="A0AAW2ZL13"/>
<sequence>MFNPFLRRPRKEVYNKEDEQITVSDLVASDTVYIAKCKKCILTVDPPKVTKIVIDDVSESNVFIKAGVVSTFEVVNCNNTIFEVLNENIHTIQIDSSNSITFKIKTEQIPDICFITTHGCQDLKVEVDNSTSKQVYPVTFPSVMGMYFGDALPQYKTTFNANKNDIVSSVVVREGIGHLTTQPEKDAADARQALIEGVVEQVIRNHLNADE</sequence>
<dbReference type="PROSITE" id="PS51329">
    <property type="entry name" value="C_CAP_COFACTOR_C"/>
    <property type="match status" value="1"/>
</dbReference>
<dbReference type="Gene3D" id="2.160.20.70">
    <property type="match status" value="1"/>
</dbReference>
<evidence type="ECO:0000259" key="1">
    <source>
        <dbReference type="PROSITE" id="PS51329"/>
    </source>
</evidence>
<dbReference type="InterPro" id="IPR016098">
    <property type="entry name" value="CAP/MinC_C"/>
</dbReference>
<keyword evidence="3" id="KW-1185">Reference proteome</keyword>
<dbReference type="GO" id="GO:0003779">
    <property type="term" value="F:actin binding"/>
    <property type="evidence" value="ECO:0007669"/>
    <property type="project" value="InterPro"/>
</dbReference>
<feature type="domain" description="C-CAP/cofactor C-like" evidence="1">
    <location>
        <begin position="1"/>
        <end position="127"/>
    </location>
</feature>
<gene>
    <name evidence="2" type="ORF">AKO1_009423</name>
</gene>
<dbReference type="Pfam" id="PF08603">
    <property type="entry name" value="CAP_C"/>
    <property type="match status" value="1"/>
</dbReference>
<proteinExistence type="predicted"/>
<dbReference type="GO" id="GO:0007010">
    <property type="term" value="P:cytoskeleton organization"/>
    <property type="evidence" value="ECO:0007669"/>
    <property type="project" value="InterPro"/>
</dbReference>
<evidence type="ECO:0000313" key="2">
    <source>
        <dbReference type="EMBL" id="KAL0490089.1"/>
    </source>
</evidence>
<dbReference type="SUPFAM" id="SSF69340">
    <property type="entry name" value="C-terminal domain of adenylylcyclase associated protein"/>
    <property type="match status" value="1"/>
</dbReference>
<protein>
    <submittedName>
        <fullName evidence="2">Cyclase-associated protein 1</fullName>
    </submittedName>
</protein>
<reference evidence="2 3" key="1">
    <citation type="submission" date="2024-03" db="EMBL/GenBank/DDBJ databases">
        <title>The Acrasis kona genome and developmental transcriptomes reveal deep origins of eukaryotic multicellular pathways.</title>
        <authorList>
            <person name="Sheikh S."/>
            <person name="Fu C.-J."/>
            <person name="Brown M.W."/>
            <person name="Baldauf S.L."/>
        </authorList>
    </citation>
    <scope>NUCLEOTIDE SEQUENCE [LARGE SCALE GENOMIC DNA]</scope>
    <source>
        <strain evidence="2 3">ATCC MYA-3509</strain>
    </source>
</reference>